<sequence>MVERGFVLGMDFGGTKMALATADDHGMILHRADIPTLSDAHDAISRALEVAHELINRTETQYQSRLRRVGVATMGITQDSGVLLAPNVAGWRELRLPQLLHTAFNGIPVLIANDVKSAALAELKWGALQGMDPALFVNLGTGIAVALIASGRIIQGAHGASGEIAYNPLTEHDCRGVRDDVAPLEERVGGGAIQRRARDELGWDLDAGELLRQAPRDPVIRMWLDPILRTLSFQLTHLVIALDPARVVIGGGLAKVHEVIFPYLRQSFDSFVPFPPEIVIAHFERDAGLMGAIALALDGSQAVHGG</sequence>
<dbReference type="EMBL" id="FWWY01000002">
    <property type="protein sequence ID" value="SMC08239.1"/>
    <property type="molecule type" value="Genomic_DNA"/>
</dbReference>
<accession>A0A1W1WPU8</accession>
<keyword evidence="2" id="KW-0808">Transferase</keyword>
<organism evidence="2 3">
    <name type="scientific">Sulfobacillus thermosulfidooxidans (strain DSM 9293 / VKM B-1269 / AT-1)</name>
    <dbReference type="NCBI Taxonomy" id="929705"/>
    <lineage>
        <taxon>Bacteria</taxon>
        <taxon>Bacillati</taxon>
        <taxon>Bacillota</taxon>
        <taxon>Clostridia</taxon>
        <taxon>Eubacteriales</taxon>
        <taxon>Clostridiales Family XVII. Incertae Sedis</taxon>
        <taxon>Sulfobacillus</taxon>
    </lineage>
</organism>
<proteinExistence type="inferred from homology"/>
<dbReference type="PANTHER" id="PTHR18964">
    <property type="entry name" value="ROK (REPRESSOR, ORF, KINASE) FAMILY"/>
    <property type="match status" value="1"/>
</dbReference>
<dbReference type="GO" id="GO:0016301">
    <property type="term" value="F:kinase activity"/>
    <property type="evidence" value="ECO:0007669"/>
    <property type="project" value="UniProtKB-KW"/>
</dbReference>
<reference evidence="3" key="1">
    <citation type="submission" date="2017-04" db="EMBL/GenBank/DDBJ databases">
        <authorList>
            <person name="Varghese N."/>
            <person name="Submissions S."/>
        </authorList>
    </citation>
    <scope>NUCLEOTIDE SEQUENCE [LARGE SCALE GENOMIC DNA]</scope>
    <source>
        <strain evidence="3">DSM 9293</strain>
    </source>
</reference>
<dbReference type="PANTHER" id="PTHR18964:SF149">
    <property type="entry name" value="BIFUNCTIONAL UDP-N-ACETYLGLUCOSAMINE 2-EPIMERASE_N-ACETYLMANNOSAMINE KINASE"/>
    <property type="match status" value="1"/>
</dbReference>
<dbReference type="Gene3D" id="3.30.420.40">
    <property type="match status" value="2"/>
</dbReference>
<keyword evidence="3" id="KW-1185">Reference proteome</keyword>
<dbReference type="InterPro" id="IPR043129">
    <property type="entry name" value="ATPase_NBD"/>
</dbReference>
<dbReference type="OrthoDB" id="9796533at2"/>
<dbReference type="InterPro" id="IPR000600">
    <property type="entry name" value="ROK"/>
</dbReference>
<dbReference type="Proteomes" id="UP000192660">
    <property type="component" value="Unassembled WGS sequence"/>
</dbReference>
<name>A0A1W1WPU8_SULTA</name>
<evidence type="ECO:0000313" key="2">
    <source>
        <dbReference type="EMBL" id="SMC08239.1"/>
    </source>
</evidence>
<dbReference type="CDD" id="cd23763">
    <property type="entry name" value="ASKHA_ATPase_ROK"/>
    <property type="match status" value="1"/>
</dbReference>
<dbReference type="SUPFAM" id="SSF53067">
    <property type="entry name" value="Actin-like ATPase domain"/>
    <property type="match status" value="1"/>
</dbReference>
<dbReference type="AlphaFoldDB" id="A0A1W1WPU8"/>
<comment type="similarity">
    <text evidence="1">Belongs to the ROK (NagC/XylR) family.</text>
</comment>
<evidence type="ECO:0000256" key="1">
    <source>
        <dbReference type="ARBA" id="ARBA00006479"/>
    </source>
</evidence>
<dbReference type="Pfam" id="PF00480">
    <property type="entry name" value="ROK"/>
    <property type="match status" value="1"/>
</dbReference>
<gene>
    <name evidence="2" type="ORF">SAMN00768000_3786</name>
</gene>
<protein>
    <submittedName>
        <fullName evidence="2">Glucokinase</fullName>
    </submittedName>
</protein>
<evidence type="ECO:0000313" key="3">
    <source>
        <dbReference type="Proteomes" id="UP000192660"/>
    </source>
</evidence>
<keyword evidence="2" id="KW-0418">Kinase</keyword>